<evidence type="ECO:0000313" key="8">
    <source>
        <dbReference type="EMBL" id="GAO49773.1"/>
    </source>
</evidence>
<dbReference type="GO" id="GO:0004029">
    <property type="term" value="F:aldehyde dehydrogenase (NAD+) activity"/>
    <property type="evidence" value="ECO:0007669"/>
    <property type="project" value="TreeGrafter"/>
</dbReference>
<dbReference type="FunFam" id="3.40.605.10:FF:000004">
    <property type="entry name" value="Aldehyde dehydrogenase"/>
    <property type="match status" value="1"/>
</dbReference>
<dbReference type="Gene3D" id="3.40.605.10">
    <property type="entry name" value="Aldehyde Dehydrogenase, Chain A, domain 1"/>
    <property type="match status" value="1"/>
</dbReference>
<dbReference type="InterPro" id="IPR012394">
    <property type="entry name" value="Aldehyde_DH_NAD(P)"/>
</dbReference>
<dbReference type="AlphaFoldDB" id="A0A0E9NIY2"/>
<keyword evidence="6" id="KW-0812">Transmembrane</keyword>
<keyword evidence="2 5" id="KW-0560">Oxidoreductase</keyword>
<dbReference type="PROSITE" id="PS00687">
    <property type="entry name" value="ALDEHYDE_DEHYDR_GLU"/>
    <property type="match status" value="1"/>
</dbReference>
<reference evidence="8 9" key="1">
    <citation type="journal article" date="2011" name="J. Gen. Appl. Microbiol.">
        <title>Draft genome sequencing of the enigmatic yeast Saitoella complicata.</title>
        <authorList>
            <person name="Nishida H."/>
            <person name="Hamamoto M."/>
            <person name="Sugiyama J."/>
        </authorList>
    </citation>
    <scope>NUCLEOTIDE SEQUENCE [LARGE SCALE GENOMIC DNA]</scope>
    <source>
        <strain evidence="8 9">NRRL Y-17804</strain>
    </source>
</reference>
<evidence type="ECO:0000256" key="3">
    <source>
        <dbReference type="ARBA" id="ARBA00023027"/>
    </source>
</evidence>
<dbReference type="Gene3D" id="3.40.309.10">
    <property type="entry name" value="Aldehyde Dehydrogenase, Chain A, domain 2"/>
    <property type="match status" value="1"/>
</dbReference>
<keyword evidence="6" id="KW-1133">Transmembrane helix</keyword>
<feature type="domain" description="Aldehyde dehydrogenase" evidence="7">
    <location>
        <begin position="61"/>
        <end position="491"/>
    </location>
</feature>
<name>A0A0E9NIY2_SAICN</name>
<protein>
    <recommendedName>
        <fullName evidence="7">Aldehyde dehydrogenase domain-containing protein</fullName>
    </recommendedName>
</protein>
<dbReference type="PANTHER" id="PTHR43570">
    <property type="entry name" value="ALDEHYDE DEHYDROGENASE"/>
    <property type="match status" value="1"/>
</dbReference>
<dbReference type="InterPro" id="IPR029510">
    <property type="entry name" value="Ald_DH_CS_GLU"/>
</dbReference>
<keyword evidence="3" id="KW-0520">NAD</keyword>
<dbReference type="OMA" id="AVHLTNQ"/>
<proteinExistence type="inferred from homology"/>
<dbReference type="CDD" id="cd07135">
    <property type="entry name" value="ALDH_F14-YMR110C"/>
    <property type="match status" value="1"/>
</dbReference>
<dbReference type="InterPro" id="IPR016163">
    <property type="entry name" value="Ald_DH_C"/>
</dbReference>
<evidence type="ECO:0000256" key="6">
    <source>
        <dbReference type="SAM" id="Phobius"/>
    </source>
</evidence>
<dbReference type="InterPro" id="IPR016162">
    <property type="entry name" value="Ald_DH_N"/>
</dbReference>
<organism evidence="8 9">
    <name type="scientific">Saitoella complicata (strain BCRC 22490 / CBS 7301 / JCM 7358 / NBRC 10748 / NRRL Y-17804)</name>
    <dbReference type="NCBI Taxonomy" id="698492"/>
    <lineage>
        <taxon>Eukaryota</taxon>
        <taxon>Fungi</taxon>
        <taxon>Dikarya</taxon>
        <taxon>Ascomycota</taxon>
        <taxon>Taphrinomycotina</taxon>
        <taxon>Taphrinomycotina incertae sedis</taxon>
        <taxon>Saitoella</taxon>
    </lineage>
</organism>
<keyword evidence="9" id="KW-1185">Reference proteome</keyword>
<gene>
    <name evidence="8" type="ORF">G7K_3915-t1</name>
</gene>
<dbReference type="InterPro" id="IPR016161">
    <property type="entry name" value="Ald_DH/histidinol_DH"/>
</dbReference>
<evidence type="ECO:0000256" key="5">
    <source>
        <dbReference type="RuleBase" id="RU003345"/>
    </source>
</evidence>
<evidence type="ECO:0000259" key="7">
    <source>
        <dbReference type="Pfam" id="PF00171"/>
    </source>
</evidence>
<dbReference type="GO" id="GO:0006081">
    <property type="term" value="P:aldehyde metabolic process"/>
    <property type="evidence" value="ECO:0007669"/>
    <property type="project" value="InterPro"/>
</dbReference>
<evidence type="ECO:0000313" key="9">
    <source>
        <dbReference type="Proteomes" id="UP000033140"/>
    </source>
</evidence>
<accession>A0A0E9NIY2</accession>
<dbReference type="GO" id="GO:0005737">
    <property type="term" value="C:cytoplasm"/>
    <property type="evidence" value="ECO:0007669"/>
    <property type="project" value="TreeGrafter"/>
</dbReference>
<dbReference type="SUPFAM" id="SSF53720">
    <property type="entry name" value="ALDH-like"/>
    <property type="match status" value="1"/>
</dbReference>
<dbReference type="PROSITE" id="PS00070">
    <property type="entry name" value="ALDEHYDE_DEHYDR_CYS"/>
    <property type="match status" value="1"/>
</dbReference>
<dbReference type="PANTHER" id="PTHR43570:SF16">
    <property type="entry name" value="ALDEHYDE DEHYDROGENASE TYPE III, ISOFORM Q"/>
    <property type="match status" value="1"/>
</dbReference>
<comment type="similarity">
    <text evidence="1 5">Belongs to the aldehyde dehydrogenase family.</text>
</comment>
<evidence type="ECO:0000256" key="1">
    <source>
        <dbReference type="ARBA" id="ARBA00009986"/>
    </source>
</evidence>
<sequence>MDSYMQNIEASVDGVFSCCPVPKSATGGNPRNPNHQIYQIMSDLPKISLPEFESTSLDLIPALVEELRASFNANRTKSVEFRKTQLKQLFYLVHDHADRFREALAQDLHKPAVEAWAFEISPAKDEIQRAIDSLDEWVKPEKPAGIPFFPFSIANKPVIRKEPKGVACVIGTWNYPLILCLKPLVGAIAAGCTAIIKPSEHAPKVGALLHELFPQYMDPMCYRVVLGHKEEAERLLQCEFDHIFYTGSAGVGKLIMKAAAEHLTPVTLELGGKSPAIVTRHADVALAAKRIAWAKFANAGQTCVAPDYVLVAKSIQNEFVAALEKVINEFYEGKPQESKEYGRIVNEAQWTRVAEILDKTEGHVVIGGNKDISDLYIEPTVVTDVAATDSLMESEIFGPILPIITVEDSAEAVKFVRENANHPLALYAFTGENKTEAEYILDNTLSGTAAINECMWQLAVPQLPFGGVRTSGHGTYVGKASFDTFSHHRSVVEQPKWMEYLVGLRYPGLPGGGYDHVTKLEKYLKSGQDPQPKFQRPGEESVLVSLMAFLGASVVPGIVAGTVWLAHRRGLTNVILGQVRAINDNFNA</sequence>
<comment type="caution">
    <text evidence="8">The sequence shown here is derived from an EMBL/GenBank/DDBJ whole genome shotgun (WGS) entry which is preliminary data.</text>
</comment>
<reference evidence="8 9" key="3">
    <citation type="journal article" date="2015" name="Genome Announc.">
        <title>Draft Genome Sequence of the Archiascomycetous Yeast Saitoella complicata.</title>
        <authorList>
            <person name="Yamauchi K."/>
            <person name="Kondo S."/>
            <person name="Hamamoto M."/>
            <person name="Takahashi Y."/>
            <person name="Ogura Y."/>
            <person name="Hayashi T."/>
            <person name="Nishida H."/>
        </authorList>
    </citation>
    <scope>NUCLEOTIDE SEQUENCE [LARGE SCALE GENOMIC DNA]</scope>
    <source>
        <strain evidence="8 9">NRRL Y-17804</strain>
    </source>
</reference>
<dbReference type="FunFam" id="3.40.309.10:FF:000025">
    <property type="entry name" value="Aldehyde dehydrogenase"/>
    <property type="match status" value="1"/>
</dbReference>
<dbReference type="Proteomes" id="UP000033140">
    <property type="component" value="Unassembled WGS sequence"/>
</dbReference>
<evidence type="ECO:0000256" key="4">
    <source>
        <dbReference type="PROSITE-ProRule" id="PRU10007"/>
    </source>
</evidence>
<keyword evidence="6" id="KW-0472">Membrane</keyword>
<feature type="active site" evidence="4">
    <location>
        <position position="269"/>
    </location>
</feature>
<dbReference type="InterPro" id="IPR015590">
    <property type="entry name" value="Aldehyde_DH_dom"/>
</dbReference>
<dbReference type="InterPro" id="IPR016160">
    <property type="entry name" value="Ald_DH_CS_CYS"/>
</dbReference>
<dbReference type="Pfam" id="PF00171">
    <property type="entry name" value="Aldedh"/>
    <property type="match status" value="1"/>
</dbReference>
<dbReference type="STRING" id="698492.A0A0E9NIY2"/>
<feature type="transmembrane region" description="Helical" evidence="6">
    <location>
        <begin position="542"/>
        <end position="566"/>
    </location>
</feature>
<evidence type="ECO:0000256" key="2">
    <source>
        <dbReference type="ARBA" id="ARBA00023002"/>
    </source>
</evidence>
<dbReference type="EMBL" id="BACD03000026">
    <property type="protein sequence ID" value="GAO49773.1"/>
    <property type="molecule type" value="Genomic_DNA"/>
</dbReference>
<reference evidence="8 9" key="2">
    <citation type="journal article" date="2014" name="J. Gen. Appl. Microbiol.">
        <title>The early diverging ascomycetous budding yeast Saitoella complicata has three histone deacetylases belonging to the Clr6, Hos2, and Rpd3 lineages.</title>
        <authorList>
            <person name="Nishida H."/>
            <person name="Matsumoto T."/>
            <person name="Kondo S."/>
            <person name="Hamamoto M."/>
            <person name="Yoshikawa H."/>
        </authorList>
    </citation>
    <scope>NUCLEOTIDE SEQUENCE [LARGE SCALE GENOMIC DNA]</scope>
    <source>
        <strain evidence="8 9">NRRL Y-17804</strain>
    </source>
</reference>